<organism evidence="1 2">
    <name type="scientific">Acidipropionibacterium virtanenii</name>
    <dbReference type="NCBI Taxonomy" id="2057246"/>
    <lineage>
        <taxon>Bacteria</taxon>
        <taxon>Bacillati</taxon>
        <taxon>Actinomycetota</taxon>
        <taxon>Actinomycetes</taxon>
        <taxon>Propionibacteriales</taxon>
        <taxon>Propionibacteriaceae</taxon>
        <taxon>Acidipropionibacterium</taxon>
    </lineage>
</organism>
<dbReference type="AlphaFoldDB" id="A0A344UPN5"/>
<dbReference type="EMBL" id="CP025198">
    <property type="protein sequence ID" value="AXE37233.1"/>
    <property type="molecule type" value="Genomic_DNA"/>
</dbReference>
<reference evidence="1 2" key="1">
    <citation type="submission" date="2017-12" db="EMBL/GenBank/DDBJ databases">
        <title>The whole genome sequence of the Acidipropionibacterium virtanenii sp. nov. type strain JS278.</title>
        <authorList>
            <person name="Laine P."/>
            <person name="Deptula P."/>
            <person name="Varmanen P."/>
            <person name="Auvinen P."/>
        </authorList>
    </citation>
    <scope>NUCLEOTIDE SEQUENCE [LARGE SCALE GENOMIC DNA]</scope>
    <source>
        <strain evidence="1 2">JS278</strain>
    </source>
</reference>
<gene>
    <name evidence="1" type="ORF">JS278_00035</name>
</gene>
<evidence type="ECO:0000313" key="2">
    <source>
        <dbReference type="Proteomes" id="UP000251995"/>
    </source>
</evidence>
<dbReference type="KEGG" id="acij:JS278_00035"/>
<protein>
    <submittedName>
        <fullName evidence="1">Uncharacterized protein</fullName>
    </submittedName>
</protein>
<proteinExistence type="predicted"/>
<evidence type="ECO:0000313" key="1">
    <source>
        <dbReference type="EMBL" id="AXE37233.1"/>
    </source>
</evidence>
<dbReference type="RefSeq" id="WP_114043410.1">
    <property type="nucleotide sequence ID" value="NZ_CP025198.1"/>
</dbReference>
<dbReference type="Proteomes" id="UP000251995">
    <property type="component" value="Chromosome"/>
</dbReference>
<accession>A0A344UPN5</accession>
<name>A0A344UPN5_9ACTN</name>
<sequence length="114" mass="13085">MADDVIQRGWRYEDHIAYAAPDSLDDLHGPTTGRVRVGGHIDTSLNPVYDLGNAEDRWSLYSAVVRSGTRVDQMNLLDKGLLLTMWPSLNLPMRCRKTWQMRFTELAEPVLRNR</sequence>
<keyword evidence="2" id="KW-1185">Reference proteome</keyword>
<dbReference type="OrthoDB" id="3296614at2"/>